<dbReference type="RefSeq" id="XP_066707006.1">
    <property type="nucleotide sequence ID" value="XM_066838113.1"/>
</dbReference>
<keyword evidence="3" id="KW-1185">Reference proteome</keyword>
<accession>A0ABR1QY99</accession>
<evidence type="ECO:0008006" key="4">
    <source>
        <dbReference type="Google" id="ProtNLM"/>
    </source>
</evidence>
<reference evidence="2 3" key="1">
    <citation type="submission" date="2023-01" db="EMBL/GenBank/DDBJ databases">
        <title>Analysis of 21 Apiospora genomes using comparative genomics revels a genus with tremendous synthesis potential of carbohydrate active enzymes and secondary metabolites.</title>
        <authorList>
            <person name="Sorensen T."/>
        </authorList>
    </citation>
    <scope>NUCLEOTIDE SEQUENCE [LARGE SCALE GENOMIC DNA]</scope>
    <source>
        <strain evidence="2 3">CBS 24483</strain>
    </source>
</reference>
<organism evidence="2 3">
    <name type="scientific">Apiospora aurea</name>
    <dbReference type="NCBI Taxonomy" id="335848"/>
    <lineage>
        <taxon>Eukaryota</taxon>
        <taxon>Fungi</taxon>
        <taxon>Dikarya</taxon>
        <taxon>Ascomycota</taxon>
        <taxon>Pezizomycotina</taxon>
        <taxon>Sordariomycetes</taxon>
        <taxon>Xylariomycetidae</taxon>
        <taxon>Amphisphaeriales</taxon>
        <taxon>Apiosporaceae</taxon>
        <taxon>Apiospora</taxon>
    </lineage>
</organism>
<dbReference type="GeneID" id="92071175"/>
<sequence>MAATAVIKGLDKLGSLVWNVDSDYDTLHEKVSVISAQIAVHKVLETTVRHLRSDALTQTVQSRLSKFLETVHGPEEAKGRFENLRNLDCQTFIFVAISFTPLDITKMNRTEFKYLIDNAAKFIRLKAPSQKWMFRDEIQLAIAAKASLKSTINFRKAYHHLEFQDDEDEPPPKRSRSEKTPPPNGQLDLETAEPLIDEQAVTLETRLTPFATEARPQICGDTIELTKQDVQMIMGTNHVIGKIHLIDTYAGTVAPFVTISVSDEAANHFAKKYRMLSG</sequence>
<name>A0ABR1QY99_9PEZI</name>
<evidence type="ECO:0000313" key="3">
    <source>
        <dbReference type="Proteomes" id="UP001391051"/>
    </source>
</evidence>
<dbReference type="EMBL" id="JAQQWE010000001">
    <property type="protein sequence ID" value="KAK7967614.1"/>
    <property type="molecule type" value="Genomic_DNA"/>
</dbReference>
<evidence type="ECO:0000256" key="1">
    <source>
        <dbReference type="SAM" id="MobiDB-lite"/>
    </source>
</evidence>
<proteinExistence type="predicted"/>
<dbReference type="Proteomes" id="UP001391051">
    <property type="component" value="Unassembled WGS sequence"/>
</dbReference>
<gene>
    <name evidence="2" type="ORF">PG986_001891</name>
</gene>
<feature type="region of interest" description="Disordered" evidence="1">
    <location>
        <begin position="161"/>
        <end position="191"/>
    </location>
</feature>
<protein>
    <recommendedName>
        <fullName evidence="4">Fungal N-terminal domain-containing protein</fullName>
    </recommendedName>
</protein>
<evidence type="ECO:0000313" key="2">
    <source>
        <dbReference type="EMBL" id="KAK7967614.1"/>
    </source>
</evidence>
<comment type="caution">
    <text evidence="2">The sequence shown here is derived from an EMBL/GenBank/DDBJ whole genome shotgun (WGS) entry which is preliminary data.</text>
</comment>
<feature type="compositionally biased region" description="Basic and acidic residues" evidence="1">
    <location>
        <begin position="170"/>
        <end position="179"/>
    </location>
</feature>